<feature type="region of interest" description="Disordered" evidence="1">
    <location>
        <begin position="1"/>
        <end position="25"/>
    </location>
</feature>
<proteinExistence type="predicted"/>
<keyword evidence="3" id="KW-1185">Reference proteome</keyword>
<sequence>MPKRTTAAGSGPSTTQAVRHQGKRTHVKCKLVNHSATYPVMRGASKRTTICMGSGFILSGRVYVLELTG</sequence>
<protein>
    <submittedName>
        <fullName evidence="2">Uncharacterized protein</fullName>
    </submittedName>
</protein>
<evidence type="ECO:0000313" key="2">
    <source>
        <dbReference type="EMBL" id="KAH3861140.1"/>
    </source>
</evidence>
<dbReference type="AlphaFoldDB" id="A0A9D4LLT8"/>
<evidence type="ECO:0000256" key="1">
    <source>
        <dbReference type="SAM" id="MobiDB-lite"/>
    </source>
</evidence>
<gene>
    <name evidence="2" type="ORF">DPMN_024068</name>
</gene>
<accession>A0A9D4LLT8</accession>
<organism evidence="2 3">
    <name type="scientific">Dreissena polymorpha</name>
    <name type="common">Zebra mussel</name>
    <name type="synonym">Mytilus polymorpha</name>
    <dbReference type="NCBI Taxonomy" id="45954"/>
    <lineage>
        <taxon>Eukaryota</taxon>
        <taxon>Metazoa</taxon>
        <taxon>Spiralia</taxon>
        <taxon>Lophotrochozoa</taxon>
        <taxon>Mollusca</taxon>
        <taxon>Bivalvia</taxon>
        <taxon>Autobranchia</taxon>
        <taxon>Heteroconchia</taxon>
        <taxon>Euheterodonta</taxon>
        <taxon>Imparidentia</taxon>
        <taxon>Neoheterodontei</taxon>
        <taxon>Myida</taxon>
        <taxon>Dreissenoidea</taxon>
        <taxon>Dreissenidae</taxon>
        <taxon>Dreissena</taxon>
    </lineage>
</organism>
<feature type="compositionally biased region" description="Polar residues" evidence="1">
    <location>
        <begin position="7"/>
        <end position="18"/>
    </location>
</feature>
<reference evidence="2" key="2">
    <citation type="submission" date="2020-11" db="EMBL/GenBank/DDBJ databases">
        <authorList>
            <person name="McCartney M.A."/>
            <person name="Auch B."/>
            <person name="Kono T."/>
            <person name="Mallez S."/>
            <person name="Becker A."/>
            <person name="Gohl D.M."/>
            <person name="Silverstein K.A.T."/>
            <person name="Koren S."/>
            <person name="Bechman K.B."/>
            <person name="Herman A."/>
            <person name="Abrahante J.E."/>
            <person name="Garbe J."/>
        </authorList>
    </citation>
    <scope>NUCLEOTIDE SEQUENCE</scope>
    <source>
        <strain evidence="2">Duluth1</strain>
        <tissue evidence="2">Whole animal</tissue>
    </source>
</reference>
<comment type="caution">
    <text evidence="2">The sequence shown here is derived from an EMBL/GenBank/DDBJ whole genome shotgun (WGS) entry which is preliminary data.</text>
</comment>
<dbReference type="EMBL" id="JAIWYP010000002">
    <property type="protein sequence ID" value="KAH3861140.1"/>
    <property type="molecule type" value="Genomic_DNA"/>
</dbReference>
<evidence type="ECO:0000313" key="3">
    <source>
        <dbReference type="Proteomes" id="UP000828390"/>
    </source>
</evidence>
<name>A0A9D4LLT8_DREPO</name>
<reference evidence="2" key="1">
    <citation type="journal article" date="2019" name="bioRxiv">
        <title>The Genome of the Zebra Mussel, Dreissena polymorpha: A Resource for Invasive Species Research.</title>
        <authorList>
            <person name="McCartney M.A."/>
            <person name="Auch B."/>
            <person name="Kono T."/>
            <person name="Mallez S."/>
            <person name="Zhang Y."/>
            <person name="Obille A."/>
            <person name="Becker A."/>
            <person name="Abrahante J.E."/>
            <person name="Garbe J."/>
            <person name="Badalamenti J.P."/>
            <person name="Herman A."/>
            <person name="Mangelson H."/>
            <person name="Liachko I."/>
            <person name="Sullivan S."/>
            <person name="Sone E.D."/>
            <person name="Koren S."/>
            <person name="Silverstein K.A.T."/>
            <person name="Beckman K.B."/>
            <person name="Gohl D.M."/>
        </authorList>
    </citation>
    <scope>NUCLEOTIDE SEQUENCE</scope>
    <source>
        <strain evidence="2">Duluth1</strain>
        <tissue evidence="2">Whole animal</tissue>
    </source>
</reference>
<dbReference type="Proteomes" id="UP000828390">
    <property type="component" value="Unassembled WGS sequence"/>
</dbReference>